<name>A0ABM9X401_9RHOB</name>
<organism evidence="3 4">
    <name type="scientific">Sulfitobacter indolifex HEL-45</name>
    <dbReference type="NCBI Taxonomy" id="391624"/>
    <lineage>
        <taxon>Bacteria</taxon>
        <taxon>Pseudomonadati</taxon>
        <taxon>Pseudomonadota</taxon>
        <taxon>Alphaproteobacteria</taxon>
        <taxon>Rhodobacterales</taxon>
        <taxon>Roseobacteraceae</taxon>
        <taxon>Sulfitobacter</taxon>
    </lineage>
</organism>
<dbReference type="Pfam" id="PF12850">
    <property type="entry name" value="Metallophos_2"/>
    <property type="match status" value="1"/>
</dbReference>
<evidence type="ECO:0000259" key="2">
    <source>
        <dbReference type="Pfam" id="PF12850"/>
    </source>
</evidence>
<dbReference type="Gene3D" id="3.60.21.10">
    <property type="match status" value="1"/>
</dbReference>
<evidence type="ECO:0000256" key="1">
    <source>
        <dbReference type="ARBA" id="ARBA00008950"/>
    </source>
</evidence>
<dbReference type="CDD" id="cd00838">
    <property type="entry name" value="MPP_superfamily"/>
    <property type="match status" value="1"/>
</dbReference>
<comment type="similarity">
    <text evidence="1">Belongs to the metallophosphoesterase superfamily. YfcE family.</text>
</comment>
<evidence type="ECO:0000313" key="4">
    <source>
        <dbReference type="Proteomes" id="UP000003257"/>
    </source>
</evidence>
<dbReference type="EMBL" id="ABID01000005">
    <property type="protein sequence ID" value="EDQ04090.1"/>
    <property type="molecule type" value="Genomic_DNA"/>
</dbReference>
<protein>
    <submittedName>
        <fullName evidence="3">Diadenosine tetraphosphatase and related serine/threonine protein phosphatase</fullName>
    </submittedName>
</protein>
<evidence type="ECO:0000313" key="3">
    <source>
        <dbReference type="EMBL" id="EDQ04090.1"/>
    </source>
</evidence>
<accession>A0ABM9X401</accession>
<dbReference type="Proteomes" id="UP000003257">
    <property type="component" value="Unassembled WGS sequence"/>
</dbReference>
<feature type="domain" description="Calcineurin-like phosphoesterase" evidence="2">
    <location>
        <begin position="50"/>
        <end position="237"/>
    </location>
</feature>
<reference evidence="3 4" key="1">
    <citation type="submission" date="2007-11" db="EMBL/GenBank/DDBJ databases">
        <authorList>
            <person name="Wagner-Dobler I."/>
            <person name="Ferriera S."/>
            <person name="Johnson J."/>
            <person name="Kravitz S."/>
            <person name="Beeson K."/>
            <person name="Sutton G."/>
            <person name="Rogers Y.-H."/>
            <person name="Friedman R."/>
            <person name="Frazier M."/>
            <person name="Venter J.C."/>
        </authorList>
    </citation>
    <scope>NUCLEOTIDE SEQUENCE [LARGE SCALE GENOMIC DNA]</scope>
    <source>
        <strain evidence="3 4">HEL-45</strain>
    </source>
</reference>
<keyword evidence="4" id="KW-1185">Reference proteome</keyword>
<gene>
    <name evidence="3" type="ORF">OIHEL45_12170</name>
</gene>
<dbReference type="InterPro" id="IPR029052">
    <property type="entry name" value="Metallo-depent_PP-like"/>
</dbReference>
<proteinExistence type="inferred from homology"/>
<comment type="caution">
    <text evidence="3">The sequence shown here is derived from an EMBL/GenBank/DDBJ whole genome shotgun (WGS) entry which is preliminary data.</text>
</comment>
<sequence length="293" mass="30696">MGAGAASFKGRNGQGGVMQAEIKSADLGTLDGPVLLFGGPYSNIQAVEALARFAKARGIDGSTMICTGDIVAYCGAPRESVSAIRALGCAVVAGNCELQLASGAEDCGCGFAPGSRCDMLSGAWFAHASQRLDADAKAWMGALPDVATFGHQGERYGVIHGGVRDVARFIWSESAEAVFEEEWQALEKIVGPVDHIIAGHSGLPFIRETPRGRWINAGVIGMPPHDGGQQSRFALLDGGEVTFHRLSYDVAGAVADMERAGLPRAYSHALQSGYWPSEDVLPPGLRVPSLARG</sequence>
<dbReference type="InterPro" id="IPR024654">
    <property type="entry name" value="Calcineurin-like_PHP_lpxH"/>
</dbReference>
<dbReference type="SUPFAM" id="SSF56300">
    <property type="entry name" value="Metallo-dependent phosphatases"/>
    <property type="match status" value="1"/>
</dbReference>